<proteinExistence type="predicted"/>
<name>A0A8W7Q3P9_ANOCL</name>
<organism evidence="2">
    <name type="scientific">Anopheles coluzzii</name>
    <name type="common">African malaria mosquito</name>
    <dbReference type="NCBI Taxonomy" id="1518534"/>
    <lineage>
        <taxon>Eukaryota</taxon>
        <taxon>Metazoa</taxon>
        <taxon>Ecdysozoa</taxon>
        <taxon>Arthropoda</taxon>
        <taxon>Hexapoda</taxon>
        <taxon>Insecta</taxon>
        <taxon>Pterygota</taxon>
        <taxon>Neoptera</taxon>
        <taxon>Endopterygota</taxon>
        <taxon>Diptera</taxon>
        <taxon>Nematocera</taxon>
        <taxon>Culicoidea</taxon>
        <taxon>Culicidae</taxon>
        <taxon>Anophelinae</taxon>
        <taxon>Anopheles</taxon>
    </lineage>
</organism>
<feature type="region of interest" description="Disordered" evidence="1">
    <location>
        <begin position="1"/>
        <end position="20"/>
    </location>
</feature>
<protein>
    <submittedName>
        <fullName evidence="2">Uncharacterized protein</fullName>
    </submittedName>
</protein>
<dbReference type="Proteomes" id="UP000075882">
    <property type="component" value="Unassembled WGS sequence"/>
</dbReference>
<dbReference type="AlphaFoldDB" id="A0A8W7Q3P9"/>
<accession>A0A8W7Q3P9</accession>
<sequence length="109" mass="11569">MTYDPLSETGEAAADGDDDALLLLPPKPPDAVSARPTVVRMRLVGLAAVAMVPPLPPGELFTVTIVVPWCKMAVDEGDRLLLPMLLVGVRPVGCSPPVVTITPQFLRNQ</sequence>
<reference evidence="2" key="1">
    <citation type="submission" date="2022-08" db="UniProtKB">
        <authorList>
            <consortium name="EnsemblMetazoa"/>
        </authorList>
    </citation>
    <scope>IDENTIFICATION</scope>
</reference>
<evidence type="ECO:0000313" key="2">
    <source>
        <dbReference type="EnsemblMetazoa" id="ACOM042355-PA.1"/>
    </source>
</evidence>
<dbReference type="EnsemblMetazoa" id="ACOM042355-RA">
    <property type="protein sequence ID" value="ACOM042355-PA.1"/>
    <property type="gene ID" value="ACOM042355"/>
</dbReference>
<evidence type="ECO:0000256" key="1">
    <source>
        <dbReference type="SAM" id="MobiDB-lite"/>
    </source>
</evidence>